<name>A0A3G6IST4_9CORY</name>
<reference evidence="1 2" key="1">
    <citation type="submission" date="2018-11" db="EMBL/GenBank/DDBJ databases">
        <authorList>
            <person name="Kleinhagauer T."/>
            <person name="Glaeser S.P."/>
            <person name="Spergser J."/>
            <person name="Ruckert C."/>
            <person name="Kaempfer P."/>
            <person name="Busse H.-J."/>
        </authorList>
    </citation>
    <scope>NUCLEOTIDE SEQUENCE [LARGE SCALE GENOMIC DNA]</scope>
    <source>
        <strain evidence="1 2">812CH</strain>
    </source>
</reference>
<gene>
    <name evidence="1" type="ORF">CPPEL_02920</name>
</gene>
<evidence type="ECO:0000313" key="2">
    <source>
        <dbReference type="Proteomes" id="UP000271426"/>
    </source>
</evidence>
<dbReference type="EMBL" id="CP033898">
    <property type="protein sequence ID" value="AZA08715.1"/>
    <property type="molecule type" value="Genomic_DNA"/>
</dbReference>
<organism evidence="1 2">
    <name type="scientific">Corynebacterium pseudopelargi</name>
    <dbReference type="NCBI Taxonomy" id="2080757"/>
    <lineage>
        <taxon>Bacteria</taxon>
        <taxon>Bacillati</taxon>
        <taxon>Actinomycetota</taxon>
        <taxon>Actinomycetes</taxon>
        <taxon>Mycobacteriales</taxon>
        <taxon>Corynebacteriaceae</taxon>
        <taxon>Corynebacterium</taxon>
    </lineage>
</organism>
<dbReference type="AlphaFoldDB" id="A0A3G6IST4"/>
<sequence>MITKEYLVQVLETLGWRMNTVAPACEEEIWVNLNEAGHIRVPMHDEDDNDKPSDYQHRLDEAALEVLRTPRNRMVCDLYLDMEGQREYTVQVYVAGRWAYYKSMGHTGGVLTTACPHAATWFKTKEEAEEHAATSAYPTAILVRTVHQPELVDATREQKPRALD</sequence>
<keyword evidence="2" id="KW-1185">Reference proteome</keyword>
<accession>A0A3G6IST4</accession>
<proteinExistence type="predicted"/>
<dbReference type="KEGG" id="cpso:CPPEL_02920"/>
<dbReference type="RefSeq" id="WP_123959728.1">
    <property type="nucleotide sequence ID" value="NZ_CP033898.1"/>
</dbReference>
<protein>
    <submittedName>
        <fullName evidence="1">Uncharacterized protein</fullName>
    </submittedName>
</protein>
<dbReference type="Proteomes" id="UP000271426">
    <property type="component" value="Chromosome"/>
</dbReference>
<evidence type="ECO:0000313" key="1">
    <source>
        <dbReference type="EMBL" id="AZA08715.1"/>
    </source>
</evidence>